<dbReference type="InterPro" id="IPR002559">
    <property type="entry name" value="Transposase_11"/>
</dbReference>
<organism evidence="3 4">
    <name type="scientific">Phocaeicola vulgatus</name>
    <name type="common">Bacteroides vulgatus</name>
    <dbReference type="NCBI Taxonomy" id="821"/>
    <lineage>
        <taxon>Bacteria</taxon>
        <taxon>Pseudomonadati</taxon>
        <taxon>Bacteroidota</taxon>
        <taxon>Bacteroidia</taxon>
        <taxon>Bacteroidales</taxon>
        <taxon>Bacteroidaceae</taxon>
        <taxon>Phocaeicola</taxon>
    </lineage>
</organism>
<evidence type="ECO:0000313" key="4">
    <source>
        <dbReference type="Proteomes" id="UP000583639"/>
    </source>
</evidence>
<keyword evidence="1" id="KW-0812">Transmembrane</keyword>
<dbReference type="Gene3D" id="3.90.350.10">
    <property type="entry name" value="Transposase Inhibitor Protein From Tn5, Chain A, domain 1"/>
    <property type="match status" value="1"/>
</dbReference>
<dbReference type="EMBL" id="JABDSI010000102">
    <property type="protein sequence ID" value="NMW40016.1"/>
    <property type="molecule type" value="Genomic_DNA"/>
</dbReference>
<evidence type="ECO:0000259" key="2">
    <source>
        <dbReference type="Pfam" id="PF01609"/>
    </source>
</evidence>
<dbReference type="InterPro" id="IPR047658">
    <property type="entry name" value="IS4-like_transpos"/>
</dbReference>
<reference evidence="3 4" key="1">
    <citation type="submission" date="2020-04" db="EMBL/GenBank/DDBJ databases">
        <title>A novel gut-associated lysogenic phage, Bacteroides phage BV01, alters the host transcriptome and bile acid metabolism in Bacteroides vulgatus.</title>
        <authorList>
            <person name="Campbell D.E."/>
            <person name="Ly L."/>
            <person name="Ridlon J.M."/>
            <person name="Hsiao A."/>
            <person name="Degnan P.H."/>
        </authorList>
    </citation>
    <scope>NUCLEOTIDE SEQUENCE [LARGE SCALE GENOMIC DNA]</scope>
    <source>
        <strain evidence="3 4">VPI-BV8526</strain>
    </source>
</reference>
<evidence type="ECO:0000256" key="1">
    <source>
        <dbReference type="SAM" id="Phobius"/>
    </source>
</evidence>
<dbReference type="GO" id="GO:0004803">
    <property type="term" value="F:transposase activity"/>
    <property type="evidence" value="ECO:0007669"/>
    <property type="project" value="InterPro"/>
</dbReference>
<evidence type="ECO:0000313" key="3">
    <source>
        <dbReference type="EMBL" id="NMW40016.1"/>
    </source>
</evidence>
<accession>A0A848QP07</accession>
<dbReference type="RefSeq" id="WP_172769999.1">
    <property type="nucleotide sequence ID" value="NZ_JABDSI010000102.1"/>
</dbReference>
<dbReference type="AlphaFoldDB" id="A0A848QP07"/>
<dbReference type="SUPFAM" id="SSF53098">
    <property type="entry name" value="Ribonuclease H-like"/>
    <property type="match status" value="1"/>
</dbReference>
<dbReference type="GO" id="GO:0006313">
    <property type="term" value="P:DNA transposition"/>
    <property type="evidence" value="ECO:0007669"/>
    <property type="project" value="InterPro"/>
</dbReference>
<comment type="caution">
    <text evidence="3">The sequence shown here is derived from an EMBL/GenBank/DDBJ whole genome shotgun (WGS) entry which is preliminary data.</text>
</comment>
<feature type="domain" description="Transposase IS4-like" evidence="2">
    <location>
        <begin position="159"/>
        <end position="310"/>
    </location>
</feature>
<feature type="transmembrane region" description="Helical" evidence="1">
    <location>
        <begin position="297"/>
        <end position="315"/>
    </location>
</feature>
<dbReference type="Proteomes" id="UP000583639">
    <property type="component" value="Unassembled WGS sequence"/>
</dbReference>
<protein>
    <submittedName>
        <fullName evidence="3">IS4 family transposase</fullName>
    </submittedName>
</protein>
<feature type="transmembrane region" description="Helical" evidence="1">
    <location>
        <begin position="74"/>
        <end position="94"/>
    </location>
</feature>
<gene>
    <name evidence="3" type="ORF">HKQ55_07675</name>
</gene>
<keyword evidence="1" id="KW-0472">Membrane</keyword>
<dbReference type="GO" id="GO:0003677">
    <property type="term" value="F:DNA binding"/>
    <property type="evidence" value="ECO:0007669"/>
    <property type="project" value="InterPro"/>
</dbReference>
<name>A0A848QP07_PHOVU</name>
<feature type="transmembrane region" description="Helical" evidence="1">
    <location>
        <begin position="114"/>
        <end position="135"/>
    </location>
</feature>
<sequence length="367" mass="42707">MKTTDSKDLAKVNQILPIMQEHFGNLMNLARIKLMAYMLHALCVVQTVSLHKLASAMPTSVERDSNLRRIQRFIANYALNLDLVARMIFSLLPVKGGLVLSMDRTNRKFGEFDINILTLGITYKGIAFPLLFSLLDKRGNSNWEERKAIMERFIRLFGHGCIDSLVADREFIGKEWIGWLNNNRIRYYIRIRQDIWVVKPSTGERIRAWWLFNSLKVGQEKFYHKLFLHKGQYVYLAGSRIKNSDGIPELQILICFNRPEDGVATYKKRWEIETVFRAMKSSGFNIEDTHLRDRGRIARLLAIVCIALVWAYLVGEHKDIYIKPIRILKHGRRAKSLVKYGLEEISSVLFRPAYTPKFNVFKFLSCT</sequence>
<dbReference type="NCBIfam" id="NF033591">
    <property type="entry name" value="transpos_IS4_2"/>
    <property type="match status" value="1"/>
</dbReference>
<dbReference type="InterPro" id="IPR012337">
    <property type="entry name" value="RNaseH-like_sf"/>
</dbReference>
<proteinExistence type="predicted"/>
<dbReference type="Pfam" id="PF01609">
    <property type="entry name" value="DDE_Tnp_1"/>
    <property type="match status" value="1"/>
</dbReference>
<keyword evidence="1" id="KW-1133">Transmembrane helix</keyword>